<dbReference type="EMBL" id="BSXW01001625">
    <property type="protein sequence ID" value="GMF38046.1"/>
    <property type="molecule type" value="Genomic_DNA"/>
</dbReference>
<evidence type="ECO:0000313" key="1">
    <source>
        <dbReference type="EMBL" id="GMF38046.1"/>
    </source>
</evidence>
<proteinExistence type="predicted"/>
<evidence type="ECO:0000313" key="2">
    <source>
        <dbReference type="Proteomes" id="UP001165083"/>
    </source>
</evidence>
<gene>
    <name evidence="1" type="ORF">Plil01_001595800</name>
</gene>
<dbReference type="Proteomes" id="UP001165083">
    <property type="component" value="Unassembled WGS sequence"/>
</dbReference>
<organism evidence="1 2">
    <name type="scientific">Phytophthora lilii</name>
    <dbReference type="NCBI Taxonomy" id="2077276"/>
    <lineage>
        <taxon>Eukaryota</taxon>
        <taxon>Sar</taxon>
        <taxon>Stramenopiles</taxon>
        <taxon>Oomycota</taxon>
        <taxon>Peronosporomycetes</taxon>
        <taxon>Peronosporales</taxon>
        <taxon>Peronosporaceae</taxon>
        <taxon>Phytophthora</taxon>
    </lineage>
</organism>
<comment type="caution">
    <text evidence="1">The sequence shown here is derived from an EMBL/GenBank/DDBJ whole genome shotgun (WGS) entry which is preliminary data.</text>
</comment>
<reference evidence="1" key="1">
    <citation type="submission" date="2023-04" db="EMBL/GenBank/DDBJ databases">
        <title>Phytophthora lilii NBRC 32176.</title>
        <authorList>
            <person name="Ichikawa N."/>
            <person name="Sato H."/>
            <person name="Tonouchi N."/>
        </authorList>
    </citation>
    <scope>NUCLEOTIDE SEQUENCE</scope>
    <source>
        <strain evidence="1">NBRC 32176</strain>
    </source>
</reference>
<keyword evidence="2" id="KW-1185">Reference proteome</keyword>
<accession>A0A9W7CPU9</accession>
<name>A0A9W7CPU9_9STRA</name>
<sequence>MCNTISINAINNHCGYFRGNAHRHFGNGSNCKFCKVVYHCFCDGLTTIEAVDKKYDEIMRHQQMKEESLIESAAMYPGEVMPTFEYSDYEDLDEDICLTDEDAKIKFEFTLEDAYKAFESQLGDERFYPNIDSFRLHLVEQIETVAKTRLDRLSHMEIFTSQITEELIAKAMHPSRLMKQLNNFDNIEDFFESMGC</sequence>
<dbReference type="OrthoDB" id="10400737at2759"/>
<protein>
    <submittedName>
        <fullName evidence="1">Unnamed protein product</fullName>
    </submittedName>
</protein>
<dbReference type="AlphaFoldDB" id="A0A9W7CPU9"/>